<keyword evidence="4 5" id="KW-0472">Membrane</keyword>
<dbReference type="Pfam" id="PF04505">
    <property type="entry name" value="CD225"/>
    <property type="match status" value="1"/>
</dbReference>
<dbReference type="InterPro" id="IPR051423">
    <property type="entry name" value="CD225/Dispanin"/>
</dbReference>
<gene>
    <name evidence="6" type="ORF">G5B37_11020</name>
</gene>
<dbReference type="InterPro" id="IPR007593">
    <property type="entry name" value="CD225/Dispanin_fam"/>
</dbReference>
<evidence type="ECO:0000256" key="2">
    <source>
        <dbReference type="ARBA" id="ARBA00022692"/>
    </source>
</evidence>
<evidence type="ECO:0000256" key="5">
    <source>
        <dbReference type="SAM" id="Phobius"/>
    </source>
</evidence>
<dbReference type="KEGG" id="mgel:G5B37_11020"/>
<dbReference type="PANTHER" id="PTHR14948:SF25">
    <property type="entry name" value="DUF4190 DOMAIN-CONTAINING PROTEIN"/>
    <property type="match status" value="1"/>
</dbReference>
<dbReference type="PANTHER" id="PTHR14948">
    <property type="entry name" value="NG5"/>
    <property type="match status" value="1"/>
</dbReference>
<accession>A0A6G6GNB2</accession>
<evidence type="ECO:0000313" key="6">
    <source>
        <dbReference type="EMBL" id="QIE60075.1"/>
    </source>
</evidence>
<feature type="transmembrane region" description="Helical" evidence="5">
    <location>
        <begin position="62"/>
        <end position="85"/>
    </location>
</feature>
<comment type="subcellular location">
    <subcellularLocation>
        <location evidence="1">Membrane</location>
    </subcellularLocation>
</comment>
<dbReference type="RefSeq" id="WP_164680087.1">
    <property type="nucleotide sequence ID" value="NZ_CP049057.1"/>
</dbReference>
<evidence type="ECO:0000313" key="7">
    <source>
        <dbReference type="Proteomes" id="UP000505306"/>
    </source>
</evidence>
<dbReference type="AlphaFoldDB" id="A0A6G6GNB2"/>
<protein>
    <submittedName>
        <fullName evidence="6">CD225/dispanin family protein</fullName>
    </submittedName>
</protein>
<dbReference type="EMBL" id="CP049057">
    <property type="protein sequence ID" value="QIE60075.1"/>
    <property type="molecule type" value="Genomic_DNA"/>
</dbReference>
<evidence type="ECO:0000256" key="3">
    <source>
        <dbReference type="ARBA" id="ARBA00022989"/>
    </source>
</evidence>
<keyword evidence="7" id="KW-1185">Reference proteome</keyword>
<keyword evidence="3 5" id="KW-1133">Transmembrane helix</keyword>
<dbReference type="GO" id="GO:0016020">
    <property type="term" value="C:membrane"/>
    <property type="evidence" value="ECO:0007669"/>
    <property type="project" value="UniProtKB-SubCell"/>
</dbReference>
<feature type="transmembrane region" description="Helical" evidence="5">
    <location>
        <begin position="12"/>
        <end position="33"/>
    </location>
</feature>
<evidence type="ECO:0000256" key="1">
    <source>
        <dbReference type="ARBA" id="ARBA00004370"/>
    </source>
</evidence>
<organism evidence="6 7">
    <name type="scientific">Rasiella rasia</name>
    <dbReference type="NCBI Taxonomy" id="2744027"/>
    <lineage>
        <taxon>Bacteria</taxon>
        <taxon>Pseudomonadati</taxon>
        <taxon>Bacteroidota</taxon>
        <taxon>Flavobacteriia</taxon>
        <taxon>Flavobacteriales</taxon>
        <taxon>Flavobacteriaceae</taxon>
        <taxon>Rasiella</taxon>
    </lineage>
</organism>
<keyword evidence="2 5" id="KW-0812">Transmembrane</keyword>
<reference evidence="6 7" key="1">
    <citation type="submission" date="2020-02" db="EMBL/GenBank/DDBJ databases">
        <title>Complete genome sequence of Flavobacteriaceae bacterium.</title>
        <authorList>
            <person name="Kim S.-J."/>
            <person name="Kim Y.-S."/>
            <person name="Kim K.-H."/>
        </authorList>
    </citation>
    <scope>NUCLEOTIDE SEQUENCE [LARGE SCALE GENOMIC DNA]</scope>
    <source>
        <strain evidence="6 7">RR4-40</strain>
    </source>
</reference>
<evidence type="ECO:0000256" key="4">
    <source>
        <dbReference type="ARBA" id="ARBA00023136"/>
    </source>
</evidence>
<sequence>MNNMHNAPPENNMIWAILTTVMCCMPLGIVAIVKANKVEHLWRQGFHAEAQKAADDAKKWSIWSAVSIGIGIVLYFVVVLIIFGIQGAANL</sequence>
<name>A0A6G6GNB2_9FLAO</name>
<dbReference type="Proteomes" id="UP000505306">
    <property type="component" value="Chromosome"/>
</dbReference>
<proteinExistence type="predicted"/>